<evidence type="ECO:0000313" key="2">
    <source>
        <dbReference type="Proteomes" id="UP001147782"/>
    </source>
</evidence>
<keyword evidence="2" id="KW-1185">Reference proteome</keyword>
<dbReference type="Proteomes" id="UP001147782">
    <property type="component" value="Unassembled WGS sequence"/>
</dbReference>
<organism evidence="1 2">
    <name type="scientific">Penicillium cataractarum</name>
    <dbReference type="NCBI Taxonomy" id="2100454"/>
    <lineage>
        <taxon>Eukaryota</taxon>
        <taxon>Fungi</taxon>
        <taxon>Dikarya</taxon>
        <taxon>Ascomycota</taxon>
        <taxon>Pezizomycotina</taxon>
        <taxon>Eurotiomycetes</taxon>
        <taxon>Eurotiomycetidae</taxon>
        <taxon>Eurotiales</taxon>
        <taxon>Aspergillaceae</taxon>
        <taxon>Penicillium</taxon>
    </lineage>
</organism>
<sequence>MNANFDEEPVWITNDDALSETSDISDFKEPIEFPEPPAPERPKCGEILRMTRPESRATDMEGSCLFWFKPRISFQLRQGPSWNQSSTCSVFNIWCPPSYIGATLTQLGPNPVKLNNNDLIVTSSDEDFETLKSSDTETIPLVEGNVVAAIDIDRPGYFCCSVCFSYRGRVILANGERWKFNEIDIDYHHFTREYDPDNSYSKADGKSLVWMFYHSSRPELTNGVPDDLPFAMDLDTRICRVKRSSNCADPCPDGGPVLAVMNRNGIVCCEDLEKNTEIDTDNIRGLVLMTALAVARYERWLQV</sequence>
<reference evidence="1" key="2">
    <citation type="journal article" date="2023" name="IMA Fungus">
        <title>Comparative genomic study of the Penicillium genus elucidates a diverse pangenome and 15 lateral gene transfer events.</title>
        <authorList>
            <person name="Petersen C."/>
            <person name="Sorensen T."/>
            <person name="Nielsen M.R."/>
            <person name="Sondergaard T.E."/>
            <person name="Sorensen J.L."/>
            <person name="Fitzpatrick D.A."/>
            <person name="Frisvad J.C."/>
            <person name="Nielsen K.L."/>
        </authorList>
    </citation>
    <scope>NUCLEOTIDE SEQUENCE</scope>
    <source>
        <strain evidence="1">IBT 29864</strain>
    </source>
</reference>
<dbReference type="InterPro" id="IPR011044">
    <property type="entry name" value="Quino_amine_DH_bsu"/>
</dbReference>
<gene>
    <name evidence="1" type="ORF">N7496_011741</name>
</gene>
<comment type="caution">
    <text evidence="1">The sequence shown here is derived from an EMBL/GenBank/DDBJ whole genome shotgun (WGS) entry which is preliminary data.</text>
</comment>
<dbReference type="RefSeq" id="XP_056550614.1">
    <property type="nucleotide sequence ID" value="XM_056704654.1"/>
</dbReference>
<protein>
    <submittedName>
        <fullName evidence="1">Uncharacterized protein</fullName>
    </submittedName>
</protein>
<reference evidence="1" key="1">
    <citation type="submission" date="2022-11" db="EMBL/GenBank/DDBJ databases">
        <authorList>
            <person name="Petersen C."/>
        </authorList>
    </citation>
    <scope>NUCLEOTIDE SEQUENCE</scope>
    <source>
        <strain evidence="1">IBT 29864</strain>
    </source>
</reference>
<name>A0A9W9RFI9_9EURO</name>
<dbReference type="OrthoDB" id="4329799at2759"/>
<dbReference type="GeneID" id="81443833"/>
<evidence type="ECO:0000313" key="1">
    <source>
        <dbReference type="EMBL" id="KAJ5359328.1"/>
    </source>
</evidence>
<proteinExistence type="predicted"/>
<dbReference type="EMBL" id="JAPZBS010000009">
    <property type="protein sequence ID" value="KAJ5359328.1"/>
    <property type="molecule type" value="Genomic_DNA"/>
</dbReference>
<dbReference type="SUPFAM" id="SSF50969">
    <property type="entry name" value="YVTN repeat-like/Quinoprotein amine dehydrogenase"/>
    <property type="match status" value="1"/>
</dbReference>
<accession>A0A9W9RFI9</accession>
<dbReference type="AlphaFoldDB" id="A0A9W9RFI9"/>